<dbReference type="GO" id="GO:0005886">
    <property type="term" value="C:plasma membrane"/>
    <property type="evidence" value="ECO:0007669"/>
    <property type="project" value="UniProtKB-SubCell"/>
</dbReference>
<dbReference type="InterPro" id="IPR005702">
    <property type="entry name" value="Wzc-like_C"/>
</dbReference>
<organism evidence="19 20">
    <name type="scientific">Fibrobacter succinogenes</name>
    <name type="common">Bacteroides succinogenes</name>
    <dbReference type="NCBI Taxonomy" id="833"/>
    <lineage>
        <taxon>Bacteria</taxon>
        <taxon>Pseudomonadati</taxon>
        <taxon>Fibrobacterota</taxon>
        <taxon>Fibrobacteria</taxon>
        <taxon>Fibrobacterales</taxon>
        <taxon>Fibrobacteraceae</taxon>
        <taxon>Fibrobacter</taxon>
    </lineage>
</organism>
<evidence type="ECO:0000256" key="9">
    <source>
        <dbReference type="ARBA" id="ARBA00022840"/>
    </source>
</evidence>
<keyword evidence="12" id="KW-0829">Tyrosine-protein kinase</keyword>
<dbReference type="Pfam" id="PF02706">
    <property type="entry name" value="Wzz"/>
    <property type="match status" value="1"/>
</dbReference>
<dbReference type="RefSeq" id="WP_109573318.1">
    <property type="nucleotide sequence ID" value="NZ_UHJL01000003.1"/>
</dbReference>
<comment type="similarity">
    <text evidence="2">Belongs to the etk/wzc family.</text>
</comment>
<dbReference type="GO" id="GO:0004713">
    <property type="term" value="F:protein tyrosine kinase activity"/>
    <property type="evidence" value="ECO:0007669"/>
    <property type="project" value="UniProtKB-KW"/>
</dbReference>
<feature type="domain" description="Polysaccharide chain length determinant N-terminal" evidence="16">
    <location>
        <begin position="8"/>
        <end position="99"/>
    </location>
</feature>
<feature type="transmembrane region" description="Helical" evidence="15">
    <location>
        <begin position="25"/>
        <end position="44"/>
    </location>
</feature>
<keyword evidence="11 15" id="KW-0472">Membrane</keyword>
<dbReference type="InterPro" id="IPR050445">
    <property type="entry name" value="Bact_polysacc_biosynth/exp"/>
</dbReference>
<keyword evidence="7" id="KW-0547">Nucleotide-binding</keyword>
<evidence type="ECO:0000256" key="1">
    <source>
        <dbReference type="ARBA" id="ARBA00004429"/>
    </source>
</evidence>
<dbReference type="PANTHER" id="PTHR32309">
    <property type="entry name" value="TYROSINE-PROTEIN KINASE"/>
    <property type="match status" value="1"/>
</dbReference>
<keyword evidence="6 15" id="KW-0812">Transmembrane</keyword>
<evidence type="ECO:0000259" key="18">
    <source>
        <dbReference type="Pfam" id="PF13807"/>
    </source>
</evidence>
<dbReference type="CDD" id="cd05387">
    <property type="entry name" value="BY-kinase"/>
    <property type="match status" value="1"/>
</dbReference>
<dbReference type="InterPro" id="IPR027417">
    <property type="entry name" value="P-loop_NTPase"/>
</dbReference>
<evidence type="ECO:0000256" key="7">
    <source>
        <dbReference type="ARBA" id="ARBA00022741"/>
    </source>
</evidence>
<keyword evidence="8 19" id="KW-0418">Kinase</keyword>
<evidence type="ECO:0000256" key="11">
    <source>
        <dbReference type="ARBA" id="ARBA00023136"/>
    </source>
</evidence>
<evidence type="ECO:0000313" key="20">
    <source>
        <dbReference type="Proteomes" id="UP000255423"/>
    </source>
</evidence>
<dbReference type="FunFam" id="3.40.50.300:FF:000527">
    <property type="entry name" value="Tyrosine-protein kinase etk"/>
    <property type="match status" value="1"/>
</dbReference>
<keyword evidence="5" id="KW-0808">Transferase</keyword>
<evidence type="ECO:0000256" key="14">
    <source>
        <dbReference type="SAM" id="Coils"/>
    </source>
</evidence>
<comment type="catalytic activity">
    <reaction evidence="13">
        <text>L-tyrosyl-[protein] + ATP = O-phospho-L-tyrosyl-[protein] + ADP + H(+)</text>
        <dbReference type="Rhea" id="RHEA:10596"/>
        <dbReference type="Rhea" id="RHEA-COMP:10136"/>
        <dbReference type="Rhea" id="RHEA-COMP:20101"/>
        <dbReference type="ChEBI" id="CHEBI:15378"/>
        <dbReference type="ChEBI" id="CHEBI:30616"/>
        <dbReference type="ChEBI" id="CHEBI:46858"/>
        <dbReference type="ChEBI" id="CHEBI:61978"/>
        <dbReference type="ChEBI" id="CHEBI:456216"/>
    </reaction>
</comment>
<dbReference type="Proteomes" id="UP000255423">
    <property type="component" value="Unassembled WGS sequence"/>
</dbReference>
<dbReference type="Pfam" id="PF13614">
    <property type="entry name" value="AAA_31"/>
    <property type="match status" value="1"/>
</dbReference>
<keyword evidence="4" id="KW-0997">Cell inner membrane</keyword>
<proteinExistence type="inferred from homology"/>
<evidence type="ECO:0000256" key="4">
    <source>
        <dbReference type="ARBA" id="ARBA00022519"/>
    </source>
</evidence>
<dbReference type="InterPro" id="IPR025669">
    <property type="entry name" value="AAA_dom"/>
</dbReference>
<dbReference type="InterPro" id="IPR032807">
    <property type="entry name" value="GNVR"/>
</dbReference>
<dbReference type="AlphaFoldDB" id="A0A380S6W7"/>
<reference evidence="19 20" key="1">
    <citation type="submission" date="2017-08" db="EMBL/GenBank/DDBJ databases">
        <authorList>
            <person name="de Groot N.N."/>
        </authorList>
    </citation>
    <scope>NUCLEOTIDE SEQUENCE [LARGE SCALE GENOMIC DNA]</scope>
    <source>
        <strain evidence="19 20">HM2</strain>
    </source>
</reference>
<evidence type="ECO:0000256" key="15">
    <source>
        <dbReference type="SAM" id="Phobius"/>
    </source>
</evidence>
<sequence length="698" mass="78225">MAASSKKEETDLFDLLKDLAKNWKIMIPCLIVSGIIGVFVALWIRPIYQVDALLQIESKNNKSMGMTGGLGNLFATTSPAETEIELIKSRQIIGEAVEKMRLQYVATPINKLDRLLHHEGRMELNNFDFPWETLPKEEKIKPWIAEVTDSLTYDLYDHHNKKILSGQIGQTYRVPYANDTLIFSVLNMKATAGQRFELGKMERLDAIDKFKGAFDVKEKGKKTGILEFSYQDIYPDRATKILNEIATSYLRQNVEQRNAEAQKTLEFLEKQLPDIKAQMDSSLLKFNTYRNKVGSVDIGAETQIILEKRNKLQQSLLDLQQRKQSAIRLFQPEHPTIKTLEDQENNIKRELASNYAATKKLPNTQQEVLKLTNEVEMSKHLYTTMLNNIQQLKLVSAGEVGSVRIIDFAEEVSRPFKPKKGMVVFISLFLGLIFGAVIISIKSKLNSGVRDANLIERETGFSVYAKVPKGNPNGTKGTRPLAVVEPDDVAVESLRALRSSLEFSMDEGVHTIIGVSGLIPGVGKSFISVNLAALFAGLGKKVLLIDADLRKGRLHKEFGIKRGKGLSQILLHTATLEDVISSTEVNNLDVIQCGNVPSNPSELLGSKHYSTLIENLKNQYDLIIVDTPPIMLVTDAAQACRVASQIVMVIEYNRHSIEAIKDGMKQLLKGNEEAHASFVINKYEHGHNDGYGYKYGKY</sequence>
<dbReference type="GO" id="GO:0042802">
    <property type="term" value="F:identical protein binding"/>
    <property type="evidence" value="ECO:0007669"/>
    <property type="project" value="UniProtKB-ARBA"/>
</dbReference>
<accession>A0A380S6W7</accession>
<evidence type="ECO:0000256" key="3">
    <source>
        <dbReference type="ARBA" id="ARBA00022475"/>
    </source>
</evidence>
<dbReference type="Gene3D" id="3.40.50.300">
    <property type="entry name" value="P-loop containing nucleotide triphosphate hydrolases"/>
    <property type="match status" value="1"/>
</dbReference>
<keyword evidence="9" id="KW-0067">ATP-binding</keyword>
<protein>
    <submittedName>
        <fullName evidence="19">Tyrosine-protein kinase Etk/Wzc</fullName>
    </submittedName>
</protein>
<keyword evidence="10 15" id="KW-1133">Transmembrane helix</keyword>
<feature type="domain" description="AAA" evidence="17">
    <location>
        <begin position="512"/>
        <end position="665"/>
    </location>
</feature>
<dbReference type="GO" id="GO:0005524">
    <property type="term" value="F:ATP binding"/>
    <property type="evidence" value="ECO:0007669"/>
    <property type="project" value="UniProtKB-KW"/>
</dbReference>
<evidence type="ECO:0000259" key="17">
    <source>
        <dbReference type="Pfam" id="PF13614"/>
    </source>
</evidence>
<feature type="domain" description="Tyrosine-protein kinase G-rich" evidence="18">
    <location>
        <begin position="363"/>
        <end position="442"/>
    </location>
</feature>
<keyword evidence="3" id="KW-1003">Cell membrane</keyword>
<evidence type="ECO:0000256" key="6">
    <source>
        <dbReference type="ARBA" id="ARBA00022692"/>
    </source>
</evidence>
<evidence type="ECO:0000256" key="12">
    <source>
        <dbReference type="ARBA" id="ARBA00023137"/>
    </source>
</evidence>
<gene>
    <name evidence="19" type="ORF">SAMN05661053_2401</name>
</gene>
<dbReference type="InterPro" id="IPR003856">
    <property type="entry name" value="LPS_length_determ_N"/>
</dbReference>
<evidence type="ECO:0000256" key="10">
    <source>
        <dbReference type="ARBA" id="ARBA00022989"/>
    </source>
</evidence>
<feature type="coiled-coil region" evidence="14">
    <location>
        <begin position="251"/>
        <end position="278"/>
    </location>
</feature>
<dbReference type="SUPFAM" id="SSF52540">
    <property type="entry name" value="P-loop containing nucleoside triphosphate hydrolases"/>
    <property type="match status" value="1"/>
</dbReference>
<evidence type="ECO:0000313" key="19">
    <source>
        <dbReference type="EMBL" id="SUQ24987.1"/>
    </source>
</evidence>
<dbReference type="Pfam" id="PF13807">
    <property type="entry name" value="GNVR"/>
    <property type="match status" value="1"/>
</dbReference>
<dbReference type="EMBL" id="UHJL01000003">
    <property type="protein sequence ID" value="SUQ24987.1"/>
    <property type="molecule type" value="Genomic_DNA"/>
</dbReference>
<comment type="subcellular location">
    <subcellularLocation>
        <location evidence="1">Cell inner membrane</location>
        <topology evidence="1">Multi-pass membrane protein</topology>
    </subcellularLocation>
</comment>
<dbReference type="NCBIfam" id="TIGR01007">
    <property type="entry name" value="eps_fam"/>
    <property type="match status" value="1"/>
</dbReference>
<name>A0A380S6W7_FIBSU</name>
<evidence type="ECO:0000256" key="5">
    <source>
        <dbReference type="ARBA" id="ARBA00022679"/>
    </source>
</evidence>
<evidence type="ECO:0000256" key="8">
    <source>
        <dbReference type="ARBA" id="ARBA00022777"/>
    </source>
</evidence>
<keyword evidence="14" id="KW-0175">Coiled coil</keyword>
<evidence type="ECO:0000259" key="16">
    <source>
        <dbReference type="Pfam" id="PF02706"/>
    </source>
</evidence>
<feature type="transmembrane region" description="Helical" evidence="15">
    <location>
        <begin position="422"/>
        <end position="441"/>
    </location>
</feature>
<evidence type="ECO:0000256" key="13">
    <source>
        <dbReference type="ARBA" id="ARBA00053015"/>
    </source>
</evidence>
<evidence type="ECO:0000256" key="2">
    <source>
        <dbReference type="ARBA" id="ARBA00008883"/>
    </source>
</evidence>
<dbReference type="PANTHER" id="PTHR32309:SF32">
    <property type="entry name" value="TYROSINE-PROTEIN KINASE ETK-RELATED"/>
    <property type="match status" value="1"/>
</dbReference>